<name>A0ABT7VR85_9GAMM</name>
<evidence type="ECO:0000313" key="2">
    <source>
        <dbReference type="Proteomes" id="UP001171945"/>
    </source>
</evidence>
<reference evidence="1" key="1">
    <citation type="submission" date="2023-06" db="EMBL/GenBank/DDBJ databases">
        <title>Uncultivated large filamentous bacteria from sulfidic sediments reveal new species and different genomic features in energy metabolism and defense.</title>
        <authorList>
            <person name="Fonseca A."/>
        </authorList>
    </citation>
    <scope>NUCLEOTIDE SEQUENCE</scope>
    <source>
        <strain evidence="1">HSG4</strain>
    </source>
</reference>
<organism evidence="1 2">
    <name type="scientific">Candidatus Marithioploca araucensis</name>
    <dbReference type="NCBI Taxonomy" id="70273"/>
    <lineage>
        <taxon>Bacteria</taxon>
        <taxon>Pseudomonadati</taxon>
        <taxon>Pseudomonadota</taxon>
        <taxon>Gammaproteobacteria</taxon>
        <taxon>Thiotrichales</taxon>
        <taxon>Thiotrichaceae</taxon>
        <taxon>Candidatus Marithioploca</taxon>
    </lineage>
</organism>
<protein>
    <submittedName>
        <fullName evidence="1">Uncharacterized protein</fullName>
    </submittedName>
</protein>
<proteinExistence type="predicted"/>
<comment type="caution">
    <text evidence="1">The sequence shown here is derived from an EMBL/GenBank/DDBJ whole genome shotgun (WGS) entry which is preliminary data.</text>
</comment>
<dbReference type="EMBL" id="JAUCGM010000079">
    <property type="protein sequence ID" value="MDM8562181.1"/>
    <property type="molecule type" value="Genomic_DNA"/>
</dbReference>
<sequence length="70" mass="7917">MESNALELESKASALGVFWNSTLQLWTYLEFNASALVRTVKRNSGTPIFGFFKILGLTHSLTKKVFYETL</sequence>
<keyword evidence="2" id="KW-1185">Reference proteome</keyword>
<accession>A0ABT7VR85</accession>
<evidence type="ECO:0000313" key="1">
    <source>
        <dbReference type="EMBL" id="MDM8562181.1"/>
    </source>
</evidence>
<dbReference type="Proteomes" id="UP001171945">
    <property type="component" value="Unassembled WGS sequence"/>
</dbReference>
<gene>
    <name evidence="1" type="ORF">QUF54_02385</name>
</gene>